<dbReference type="InterPro" id="IPR047141">
    <property type="entry name" value="Stealth"/>
</dbReference>
<evidence type="ECO:0000256" key="2">
    <source>
        <dbReference type="ARBA" id="ARBA00022679"/>
    </source>
</evidence>
<organism evidence="6 7">
    <name type="scientific">Erysipelothrix larvae</name>
    <dbReference type="NCBI Taxonomy" id="1514105"/>
    <lineage>
        <taxon>Bacteria</taxon>
        <taxon>Bacillati</taxon>
        <taxon>Bacillota</taxon>
        <taxon>Erysipelotrichia</taxon>
        <taxon>Erysipelotrichales</taxon>
        <taxon>Erysipelotrichaceae</taxon>
        <taxon>Erysipelothrix</taxon>
    </lineage>
</organism>
<dbReference type="EMBL" id="CP013213">
    <property type="protein sequence ID" value="AMC92904.1"/>
    <property type="molecule type" value="Genomic_DNA"/>
</dbReference>
<sequence length="330" mass="38734">MNQAIDFVVMWVDGNDPIWREKKKHYKTDNVFKEDDSEVRYRDWDNLEIWLKSVETFAPWVRNVFIITDNQQPKMNGNNPKVRIVDHKDFIPEQYLPVFSANPIELNVHRIEGLSEQFVLFNDDMFLIRPVAPTDFFDNGNPKDMYGLNVVAGIGMKEIIQNITLNDVSLINAHFNKGESLKKNRSKWYSLKNGPYLLRTLLLKPWGFFTGFVEPHVANSYLKSTFEEVWTKEYDVLDQTCYRKFRNIGDVNQWLIRYWQLASGISVNRNYNFGKFFDVTDENVDACAQWIMNQKSSIVCINDKESIRDFESVKNKLNHALESVISMEGK</sequence>
<comment type="similarity">
    <text evidence="1">Belongs to the stealth family.</text>
</comment>
<evidence type="ECO:0000256" key="3">
    <source>
        <dbReference type="ARBA" id="ARBA00023169"/>
    </source>
</evidence>
<dbReference type="Pfam" id="PF17101">
    <property type="entry name" value="Stealth_CR1"/>
    <property type="match status" value="1"/>
</dbReference>
<evidence type="ECO:0000259" key="4">
    <source>
        <dbReference type="Pfam" id="PF11380"/>
    </source>
</evidence>
<evidence type="ECO:0000256" key="1">
    <source>
        <dbReference type="ARBA" id="ARBA00007583"/>
    </source>
</evidence>
<dbReference type="InterPro" id="IPR031358">
    <property type="entry name" value="Stealth_CR1"/>
</dbReference>
<proteinExistence type="inferred from homology"/>
<dbReference type="GO" id="GO:0000271">
    <property type="term" value="P:polysaccharide biosynthetic process"/>
    <property type="evidence" value="ECO:0007669"/>
    <property type="project" value="UniProtKB-KW"/>
</dbReference>
<feature type="domain" description="Stealth protein CR2 conserved region 2" evidence="4">
    <location>
        <begin position="40"/>
        <end position="140"/>
    </location>
</feature>
<dbReference type="Proteomes" id="UP000063781">
    <property type="component" value="Chromosome"/>
</dbReference>
<dbReference type="KEGG" id="erl:AOC36_02560"/>
<accession>A0A0X8GYR8</accession>
<dbReference type="InterPro" id="IPR021520">
    <property type="entry name" value="Stealth_CR2"/>
</dbReference>
<dbReference type="GO" id="GO:0016772">
    <property type="term" value="F:transferase activity, transferring phosphorus-containing groups"/>
    <property type="evidence" value="ECO:0007669"/>
    <property type="project" value="InterPro"/>
</dbReference>
<dbReference type="STRING" id="1514105.AOC36_02560"/>
<name>A0A0X8GYR8_9FIRM</name>
<dbReference type="AlphaFoldDB" id="A0A0X8GYR8"/>
<evidence type="ECO:0000313" key="7">
    <source>
        <dbReference type="Proteomes" id="UP000063781"/>
    </source>
</evidence>
<dbReference type="Pfam" id="PF11380">
    <property type="entry name" value="Stealth_CR2"/>
    <property type="match status" value="1"/>
</dbReference>
<dbReference type="PANTHER" id="PTHR24045">
    <property type="match status" value="1"/>
</dbReference>
<evidence type="ECO:0000313" key="6">
    <source>
        <dbReference type="EMBL" id="AMC92904.1"/>
    </source>
</evidence>
<gene>
    <name evidence="6" type="ORF">AOC36_02560</name>
</gene>
<evidence type="ECO:0000259" key="5">
    <source>
        <dbReference type="Pfam" id="PF17101"/>
    </source>
</evidence>
<dbReference type="OrthoDB" id="9776077at2"/>
<dbReference type="PANTHER" id="PTHR24045:SF0">
    <property type="entry name" value="N-ACETYLGLUCOSAMINE-1-PHOSPHOTRANSFERASE SUBUNITS ALPHA_BETA"/>
    <property type="match status" value="1"/>
</dbReference>
<protein>
    <recommendedName>
        <fullName evidence="8">Capsule biosynthesis protein CapG</fullName>
    </recommendedName>
</protein>
<evidence type="ECO:0008006" key="8">
    <source>
        <dbReference type="Google" id="ProtNLM"/>
    </source>
</evidence>
<keyword evidence="3" id="KW-0270">Exopolysaccharide synthesis</keyword>
<reference evidence="6 7" key="1">
    <citation type="submission" date="2015-10" db="EMBL/GenBank/DDBJ databases">
        <title>Erysipelothrix larvae sp. LV19 isolated from the larval gut of the rhinoceros beetle, Trypoxylus dichotomus.</title>
        <authorList>
            <person name="Lim S."/>
            <person name="Kim B.-C."/>
        </authorList>
    </citation>
    <scope>NUCLEOTIDE SEQUENCE [LARGE SCALE GENOMIC DNA]</scope>
    <source>
        <strain evidence="6 7">LV19</strain>
    </source>
</reference>
<dbReference type="RefSeq" id="WP_067631030.1">
    <property type="nucleotide sequence ID" value="NZ_CP013213.1"/>
</dbReference>
<feature type="domain" description="Stealth protein CR1 conserved region 1" evidence="5">
    <location>
        <begin position="5"/>
        <end position="28"/>
    </location>
</feature>
<keyword evidence="2" id="KW-0808">Transferase</keyword>
<keyword evidence="7" id="KW-1185">Reference proteome</keyword>